<dbReference type="PANTHER" id="PTHR13318">
    <property type="entry name" value="PARTNER OF PAIRED, ISOFORM B-RELATED"/>
    <property type="match status" value="1"/>
</dbReference>
<dbReference type="AlphaFoldDB" id="A0A7J9EYE0"/>
<gene>
    <name evidence="2" type="ORF">Gotri_005707</name>
</gene>
<dbReference type="GO" id="GO:0031146">
    <property type="term" value="P:SCF-dependent proteasomal ubiquitin-dependent protein catabolic process"/>
    <property type="evidence" value="ECO:0007669"/>
    <property type="project" value="TreeGrafter"/>
</dbReference>
<dbReference type="Pfam" id="PF25372">
    <property type="entry name" value="DUF7885"/>
    <property type="match status" value="1"/>
</dbReference>
<reference evidence="2 3" key="1">
    <citation type="journal article" date="2019" name="Genome Biol. Evol.">
        <title>Insights into the evolution of the New World diploid cottons (Gossypium, subgenus Houzingenia) based on genome sequencing.</title>
        <authorList>
            <person name="Grover C.E."/>
            <person name="Arick M.A. 2nd"/>
            <person name="Thrash A."/>
            <person name="Conover J.L."/>
            <person name="Sanders W.S."/>
            <person name="Peterson D.G."/>
            <person name="Frelichowski J.E."/>
            <person name="Scheffler J.A."/>
            <person name="Scheffler B.E."/>
            <person name="Wendel J.F."/>
        </authorList>
    </citation>
    <scope>NUCLEOTIDE SEQUENCE [LARGE SCALE GENOMIC DNA]</scope>
    <source>
        <strain evidence="2">8</strain>
        <tissue evidence="2">Leaf</tissue>
    </source>
</reference>
<evidence type="ECO:0000259" key="1">
    <source>
        <dbReference type="Pfam" id="PF25372"/>
    </source>
</evidence>
<accession>A0A7J9EYE0</accession>
<name>A0A7J9EYE0_9ROSI</name>
<dbReference type="InterPro" id="IPR006553">
    <property type="entry name" value="Leu-rich_rpt_Cys-con_subtyp"/>
</dbReference>
<dbReference type="SMART" id="SM00367">
    <property type="entry name" value="LRR_CC"/>
    <property type="match status" value="5"/>
</dbReference>
<dbReference type="SUPFAM" id="SSF52047">
    <property type="entry name" value="RNI-like"/>
    <property type="match status" value="1"/>
</dbReference>
<protein>
    <recommendedName>
        <fullName evidence="1">F-box/LRR-repeat protein 15-like leucin rich repeat domain-containing protein</fullName>
    </recommendedName>
</protein>
<dbReference type="InterPro" id="IPR057207">
    <property type="entry name" value="FBXL15_LRR"/>
</dbReference>
<organism evidence="2 3">
    <name type="scientific">Gossypium trilobum</name>
    <dbReference type="NCBI Taxonomy" id="34281"/>
    <lineage>
        <taxon>Eukaryota</taxon>
        <taxon>Viridiplantae</taxon>
        <taxon>Streptophyta</taxon>
        <taxon>Embryophyta</taxon>
        <taxon>Tracheophyta</taxon>
        <taxon>Spermatophyta</taxon>
        <taxon>Magnoliopsida</taxon>
        <taxon>eudicotyledons</taxon>
        <taxon>Gunneridae</taxon>
        <taxon>Pentapetalae</taxon>
        <taxon>rosids</taxon>
        <taxon>malvids</taxon>
        <taxon>Malvales</taxon>
        <taxon>Malvaceae</taxon>
        <taxon>Malvoideae</taxon>
        <taxon>Gossypium</taxon>
    </lineage>
</organism>
<dbReference type="PANTHER" id="PTHR13318:SF105">
    <property type="entry name" value="F-BOX_LRR-REPEAT PROTEIN 3"/>
    <property type="match status" value="1"/>
</dbReference>
<comment type="caution">
    <text evidence="2">The sequence shown here is derived from an EMBL/GenBank/DDBJ whole genome shotgun (WGS) entry which is preliminary data.</text>
</comment>
<evidence type="ECO:0000313" key="3">
    <source>
        <dbReference type="Proteomes" id="UP000593568"/>
    </source>
</evidence>
<dbReference type="Proteomes" id="UP000593568">
    <property type="component" value="Unassembled WGS sequence"/>
</dbReference>
<dbReference type="Gene3D" id="3.80.10.10">
    <property type="entry name" value="Ribonuclease Inhibitor"/>
    <property type="match status" value="1"/>
</dbReference>
<dbReference type="EMBL" id="JABEZW010000010">
    <property type="protein sequence ID" value="MBA0777724.1"/>
    <property type="molecule type" value="Genomic_DNA"/>
</dbReference>
<feature type="domain" description="F-box/LRR-repeat protein 15-like leucin rich repeat" evidence="1">
    <location>
        <begin position="28"/>
        <end position="225"/>
    </location>
</feature>
<keyword evidence="3" id="KW-1185">Reference proteome</keyword>
<feature type="non-terminal residue" evidence="2">
    <location>
        <position position="1"/>
    </location>
</feature>
<evidence type="ECO:0000313" key="2">
    <source>
        <dbReference type="EMBL" id="MBA0777724.1"/>
    </source>
</evidence>
<dbReference type="GO" id="GO:0019005">
    <property type="term" value="C:SCF ubiquitin ligase complex"/>
    <property type="evidence" value="ECO:0007669"/>
    <property type="project" value="TreeGrafter"/>
</dbReference>
<sequence length="258" mass="28302">KRIREKEEEDDEKIKLSIRGSSSLRGGAVVVARGCLSLKVLSLWNVPRVGDKGLCEIAEERHLLEKLDLCQCPNVSNNRLIAIVANCHNLTVLSIESFPKIGNEGLQAIEKLCSKLQSISINDFPLIRDHGVSRLLSSTSFIFSKVKLHGLSIANFSLAVIGHYGKFVTNLMLSGLQNVSNNGFWVMGVTNVSLEAIEKECVNLKQICLHKCCFVSGDGLVAFAKFVGSLECLQLEECNRDTQSRVTGVLSNQNPCCP</sequence>
<dbReference type="InterPro" id="IPR032675">
    <property type="entry name" value="LRR_dom_sf"/>
</dbReference>
<proteinExistence type="predicted"/>